<feature type="region of interest" description="Disordered" evidence="5">
    <location>
        <begin position="345"/>
        <end position="371"/>
    </location>
</feature>
<proteinExistence type="inferred from homology"/>
<accession>A0AAV3RS69</accession>
<feature type="region of interest" description="Disordered" evidence="5">
    <location>
        <begin position="708"/>
        <end position="802"/>
    </location>
</feature>
<evidence type="ECO:0008006" key="10">
    <source>
        <dbReference type="Google" id="ProtNLM"/>
    </source>
</evidence>
<comment type="subcellular location">
    <subcellularLocation>
        <location evidence="1">Nucleus</location>
        <location evidence="1">Nucleolus</location>
    </subcellularLocation>
</comment>
<feature type="compositionally biased region" description="Acidic residues" evidence="5">
    <location>
        <begin position="167"/>
        <end position="179"/>
    </location>
</feature>
<evidence type="ECO:0000256" key="3">
    <source>
        <dbReference type="ARBA" id="ARBA00023054"/>
    </source>
</evidence>
<protein>
    <recommendedName>
        <fullName evidence="10">NUC153 domain-containing protein</fullName>
    </recommendedName>
</protein>
<keyword evidence="4" id="KW-0539">Nucleus</keyword>
<dbReference type="GO" id="GO:0005730">
    <property type="term" value="C:nucleolus"/>
    <property type="evidence" value="ECO:0007669"/>
    <property type="project" value="UniProtKB-SubCell"/>
</dbReference>
<keyword evidence="9" id="KW-1185">Reference proteome</keyword>
<evidence type="ECO:0000256" key="5">
    <source>
        <dbReference type="SAM" id="MobiDB-lite"/>
    </source>
</evidence>
<feature type="compositionally biased region" description="Acidic residues" evidence="5">
    <location>
        <begin position="349"/>
        <end position="368"/>
    </location>
</feature>
<evidence type="ECO:0000313" key="8">
    <source>
        <dbReference type="EMBL" id="GAA0183405.1"/>
    </source>
</evidence>
<feature type="compositionally biased region" description="Basic residues" evidence="5">
    <location>
        <begin position="573"/>
        <end position="584"/>
    </location>
</feature>
<evidence type="ECO:0000256" key="2">
    <source>
        <dbReference type="ARBA" id="ARBA00009087"/>
    </source>
</evidence>
<dbReference type="InterPro" id="IPR012580">
    <property type="entry name" value="NUC153"/>
</dbReference>
<dbReference type="PANTHER" id="PTHR12202">
    <property type="entry name" value="ESF1 HOMOLOG"/>
    <property type="match status" value="1"/>
</dbReference>
<feature type="region of interest" description="Disordered" evidence="5">
    <location>
        <begin position="649"/>
        <end position="680"/>
    </location>
</feature>
<evidence type="ECO:0000256" key="1">
    <source>
        <dbReference type="ARBA" id="ARBA00004604"/>
    </source>
</evidence>
<evidence type="ECO:0000256" key="4">
    <source>
        <dbReference type="ARBA" id="ARBA00023242"/>
    </source>
</evidence>
<name>A0AAV3RS69_LITER</name>
<feature type="compositionally biased region" description="Basic and acidic residues" evidence="5">
    <location>
        <begin position="715"/>
        <end position="733"/>
    </location>
</feature>
<feature type="compositionally biased region" description="Acidic residues" evidence="5">
    <location>
        <begin position="262"/>
        <end position="284"/>
    </location>
</feature>
<feature type="region of interest" description="Disordered" evidence="5">
    <location>
        <begin position="67"/>
        <end position="288"/>
    </location>
</feature>
<feature type="region of interest" description="Disordered" evidence="5">
    <location>
        <begin position="573"/>
        <end position="636"/>
    </location>
</feature>
<feature type="compositionally biased region" description="Basic and acidic residues" evidence="5">
    <location>
        <begin position="73"/>
        <end position="89"/>
    </location>
</feature>
<dbReference type="Pfam" id="PF08159">
    <property type="entry name" value="NUC153"/>
    <property type="match status" value="1"/>
</dbReference>
<evidence type="ECO:0000259" key="7">
    <source>
        <dbReference type="Pfam" id="PF25121"/>
    </source>
</evidence>
<feature type="compositionally biased region" description="Acidic residues" evidence="5">
    <location>
        <begin position="196"/>
        <end position="220"/>
    </location>
</feature>
<feature type="compositionally biased region" description="Basic and acidic residues" evidence="5">
    <location>
        <begin position="746"/>
        <end position="764"/>
    </location>
</feature>
<feature type="compositionally biased region" description="Basic and acidic residues" evidence="5">
    <location>
        <begin position="103"/>
        <end position="115"/>
    </location>
</feature>
<feature type="compositionally biased region" description="Acidic residues" evidence="5">
    <location>
        <begin position="116"/>
        <end position="125"/>
    </location>
</feature>
<dbReference type="Proteomes" id="UP001454036">
    <property type="component" value="Unassembled WGS sequence"/>
</dbReference>
<feature type="domain" description="NUC153" evidence="6">
    <location>
        <begin position="684"/>
        <end position="706"/>
    </location>
</feature>
<organism evidence="8 9">
    <name type="scientific">Lithospermum erythrorhizon</name>
    <name type="common">Purple gromwell</name>
    <name type="synonym">Lithospermum officinale var. erythrorhizon</name>
    <dbReference type="NCBI Taxonomy" id="34254"/>
    <lineage>
        <taxon>Eukaryota</taxon>
        <taxon>Viridiplantae</taxon>
        <taxon>Streptophyta</taxon>
        <taxon>Embryophyta</taxon>
        <taxon>Tracheophyta</taxon>
        <taxon>Spermatophyta</taxon>
        <taxon>Magnoliopsida</taxon>
        <taxon>eudicotyledons</taxon>
        <taxon>Gunneridae</taxon>
        <taxon>Pentapetalae</taxon>
        <taxon>asterids</taxon>
        <taxon>lamiids</taxon>
        <taxon>Boraginales</taxon>
        <taxon>Boraginaceae</taxon>
        <taxon>Boraginoideae</taxon>
        <taxon>Lithospermeae</taxon>
        <taxon>Lithospermum</taxon>
    </lineage>
</organism>
<keyword evidence="3" id="KW-0175">Coiled coil</keyword>
<feature type="compositionally biased region" description="Basic and acidic residues" evidence="5">
    <location>
        <begin position="506"/>
        <end position="518"/>
    </location>
</feature>
<dbReference type="Pfam" id="PF25121">
    <property type="entry name" value="RRM_ESF1"/>
    <property type="match status" value="1"/>
</dbReference>
<gene>
    <name evidence="8" type="ORF">LIER_30821</name>
</gene>
<feature type="region of interest" description="Disordered" evidence="5">
    <location>
        <begin position="489"/>
        <end position="555"/>
    </location>
</feature>
<feature type="compositionally biased region" description="Basic and acidic residues" evidence="5">
    <location>
        <begin position="621"/>
        <end position="636"/>
    </location>
</feature>
<feature type="domain" description="ESF1 RRM" evidence="7">
    <location>
        <begin position="290"/>
        <end position="435"/>
    </location>
</feature>
<feature type="compositionally biased region" description="Acidic residues" evidence="5">
    <location>
        <begin position="590"/>
        <end position="607"/>
    </location>
</feature>
<evidence type="ECO:0000313" key="9">
    <source>
        <dbReference type="Proteomes" id="UP001454036"/>
    </source>
</evidence>
<feature type="compositionally biased region" description="Basic residues" evidence="5">
    <location>
        <begin position="11"/>
        <end position="20"/>
    </location>
</feature>
<dbReference type="PANTHER" id="PTHR12202:SF0">
    <property type="entry name" value="ESF1 HOMOLOG"/>
    <property type="match status" value="1"/>
</dbReference>
<dbReference type="InterPro" id="IPR039754">
    <property type="entry name" value="Esf1"/>
</dbReference>
<dbReference type="InterPro" id="IPR056750">
    <property type="entry name" value="RRM_ESF1"/>
</dbReference>
<feature type="compositionally biased region" description="Basic and acidic residues" evidence="5">
    <location>
        <begin position="39"/>
        <end position="53"/>
    </location>
</feature>
<dbReference type="AlphaFoldDB" id="A0AAV3RS69"/>
<evidence type="ECO:0000259" key="6">
    <source>
        <dbReference type="Pfam" id="PF08159"/>
    </source>
</evidence>
<sequence length="802" mass="91299">MGSTGGATAPHPKKSNNYHHHGGDGGKLISDPRFASLHSDPRFREAPKKKSKVAIDSRFSRMFTHKNFASSKARIDKRGKTKKVSENKLKRYYSLEDEEEEEARDKIKAKSKNREIDEDDDDVSEDEKGKTKIKNKNRKLKEFDNEEEEKEVKRIRKNNSLKVMEEFNGEEIDGSEDEDPKIKPKMKNKNRKLEEFNGEESDENDDDDEDSESDEIEEEEAKVKNVLNLKKKSTSLGSDEEEEEGESDEDSSEISGTSSSESDSDEEGYVDDEDDTFVQEENIPEIDKETHRLAIVNMDWSQVKAADLYVLLSSFLPKGGQIKSVAVYPSEFGLQRMEEEAVRGPVGLFDDDSNDSEDDNDDDDDEEVNEKKLREYELSRLRYYYAVVECDSIATADYLYKTCDGVEFERSSVKLDLRFIPDSLELKHQPRDVATEAPPSYDGLDFETRALQQSKVDISWDDDEPQRKKALRRKFNDDQLNELELKEFLASDESGTDDDGSEEDIADKSTKSRKKQDIYRALLQSGNGSDGSDDEEGQDMEVTFNTGLEDISKRILENKDKKSETVWEAYLRKRKEKKKARKTNAKSSDDESDYDQEAAEQPDDFFIEEPSNKGKGALKRVPKENKKSEAAEAEASRAELELLLADDNGADSSLKGFNLKPKKSKGKKGKEIPDESKLPTVYEDPRFSQLINSPLFALDPTDPQFERSATYARQLVEKKRSGDTKDIAGDKQAEIPSETRISGKSVSKEEHVQSDLLPPRDQKPELSLMVKSIKMKVKQQRAPSDEVSRLLPAPKKRKKTRE</sequence>
<reference evidence="8 9" key="1">
    <citation type="submission" date="2024-01" db="EMBL/GenBank/DDBJ databases">
        <title>The complete chloroplast genome sequence of Lithospermum erythrorhizon: insights into the phylogenetic relationship among Boraginaceae species and the maternal lineages of purple gromwells.</title>
        <authorList>
            <person name="Okada T."/>
            <person name="Watanabe K."/>
        </authorList>
    </citation>
    <scope>NUCLEOTIDE SEQUENCE [LARGE SCALE GENOMIC DNA]</scope>
</reference>
<dbReference type="GO" id="GO:0003723">
    <property type="term" value="F:RNA binding"/>
    <property type="evidence" value="ECO:0007669"/>
    <property type="project" value="TreeGrafter"/>
</dbReference>
<feature type="region of interest" description="Disordered" evidence="5">
    <location>
        <begin position="1"/>
        <end position="53"/>
    </location>
</feature>
<dbReference type="GO" id="GO:0006364">
    <property type="term" value="P:rRNA processing"/>
    <property type="evidence" value="ECO:0007669"/>
    <property type="project" value="InterPro"/>
</dbReference>
<comment type="caution">
    <text evidence="8">The sequence shown here is derived from an EMBL/GenBank/DDBJ whole genome shotgun (WGS) entry which is preliminary data.</text>
</comment>
<feature type="compositionally biased region" description="Acidic residues" evidence="5">
    <location>
        <begin position="494"/>
        <end position="505"/>
    </location>
</feature>
<feature type="compositionally biased region" description="Acidic residues" evidence="5">
    <location>
        <begin position="238"/>
        <end position="252"/>
    </location>
</feature>
<comment type="similarity">
    <text evidence="2">Belongs to the ESF1 family.</text>
</comment>
<dbReference type="EMBL" id="BAABME010011208">
    <property type="protein sequence ID" value="GAA0183405.1"/>
    <property type="molecule type" value="Genomic_DNA"/>
</dbReference>